<keyword evidence="9" id="KW-0804">Transcription</keyword>
<sequence>MSIHSHPSKRMRYSLPFSIDQNLNDIEAFLKNLKTSSYPCFRMLSELTEEIKLHETQKVGSLSSALMKHKSKISQLLTFSWEKIHSDKWNKPELTIWRDLYAISSIWECARLFLNEFNSKNYQSLKPIIRQLDLGIMIGAARFQSAMQDFVNIVHELYVEDGHENEEANVDNDEKKNAKMALVDMKNKDNNPFLGQALICSELPCVDKEMLSLNEFVTDYFKKQKPLVIRNYIDDWPALSRWNDIDYLLHTAGHRTVPVEIGRIYTDDNWTQSLMTLQEFLQHFVLKTSANDKHDSKSDETNTSKNASGYLAQHQLFDQIQCWKTNHDFYVPDFVHVGDRDFDEYGTINAWLGPKGTITPIHFDDRHNILTQVVGYKYLMIFDPSESEHLYSFQRNSHLLFNTSQIGDFDITYNIQSQSVDITDLKHLVQKFPLFQHAKYKECILGPGDHSTYHLFIGILSNL</sequence>
<dbReference type="OMA" id="NIVHELY"/>
<dbReference type="PANTHER" id="PTHR12461">
    <property type="entry name" value="HYPOXIA-INDUCIBLE FACTOR 1 ALPHA INHIBITOR-RELATED"/>
    <property type="match status" value="1"/>
</dbReference>
<evidence type="ECO:0000259" key="11">
    <source>
        <dbReference type="Pfam" id="PF13621"/>
    </source>
</evidence>
<dbReference type="EMBL" id="ASPP01009471">
    <property type="protein sequence ID" value="ETO24074.1"/>
    <property type="molecule type" value="Genomic_DNA"/>
</dbReference>
<comment type="caution">
    <text evidence="13">The sequence shown here is derived from an EMBL/GenBank/DDBJ whole genome shotgun (WGS) entry which is preliminary data.</text>
</comment>
<dbReference type="OrthoDB" id="47172at2759"/>
<evidence type="ECO:0000256" key="3">
    <source>
        <dbReference type="ARBA" id="ARBA00022723"/>
    </source>
</evidence>
<feature type="domain" description="DM8" evidence="12">
    <location>
        <begin position="79"/>
        <end position="160"/>
    </location>
</feature>
<comment type="subcellular location">
    <subcellularLocation>
        <location evidence="2">Nucleus</location>
    </subcellularLocation>
</comment>
<organism evidence="13 14">
    <name type="scientific">Reticulomyxa filosa</name>
    <dbReference type="NCBI Taxonomy" id="46433"/>
    <lineage>
        <taxon>Eukaryota</taxon>
        <taxon>Sar</taxon>
        <taxon>Rhizaria</taxon>
        <taxon>Retaria</taxon>
        <taxon>Foraminifera</taxon>
        <taxon>Monothalamids</taxon>
        <taxon>Reticulomyxidae</taxon>
        <taxon>Reticulomyxa</taxon>
    </lineage>
</organism>
<dbReference type="AlphaFoldDB" id="X6NEA0"/>
<evidence type="ECO:0000313" key="13">
    <source>
        <dbReference type="EMBL" id="ETO24074.1"/>
    </source>
</evidence>
<accession>X6NEA0</accession>
<keyword evidence="10" id="KW-0539">Nucleus</keyword>
<dbReference type="InterPro" id="IPR056520">
    <property type="entry name" value="ARM_KDM8_N"/>
</dbReference>
<dbReference type="GO" id="GO:0046872">
    <property type="term" value="F:metal ion binding"/>
    <property type="evidence" value="ECO:0007669"/>
    <property type="project" value="UniProtKB-KW"/>
</dbReference>
<keyword evidence="8" id="KW-0805">Transcription regulation</keyword>
<evidence type="ECO:0000256" key="7">
    <source>
        <dbReference type="ARBA" id="ARBA00023004"/>
    </source>
</evidence>
<keyword evidence="14" id="KW-1185">Reference proteome</keyword>
<evidence type="ECO:0000256" key="6">
    <source>
        <dbReference type="ARBA" id="ARBA00023002"/>
    </source>
</evidence>
<feature type="domain" description="Cupin-like" evidence="11">
    <location>
        <begin position="215"/>
        <end position="449"/>
    </location>
</feature>
<dbReference type="GO" id="GO:0005634">
    <property type="term" value="C:nucleus"/>
    <property type="evidence" value="ECO:0007669"/>
    <property type="project" value="UniProtKB-SubCell"/>
</dbReference>
<comment type="cofactor">
    <cofactor evidence="1">
        <name>Fe(2+)</name>
        <dbReference type="ChEBI" id="CHEBI:29033"/>
    </cofactor>
</comment>
<keyword evidence="6" id="KW-0560">Oxidoreductase</keyword>
<dbReference type="PANTHER" id="PTHR12461:SF106">
    <property type="entry name" value="BIFUNCTIONAL PEPTIDASE AND ARGINYL-HYDROXYLASE JMJD5"/>
    <property type="match status" value="1"/>
</dbReference>
<name>X6NEA0_RETFI</name>
<dbReference type="GO" id="GO:0051864">
    <property type="term" value="F:histone H3K36 demethylase activity"/>
    <property type="evidence" value="ECO:0007669"/>
    <property type="project" value="TreeGrafter"/>
</dbReference>
<evidence type="ECO:0000256" key="8">
    <source>
        <dbReference type="ARBA" id="ARBA00023015"/>
    </source>
</evidence>
<keyword evidence="4" id="KW-0156">Chromatin regulator</keyword>
<evidence type="ECO:0000256" key="9">
    <source>
        <dbReference type="ARBA" id="ARBA00023163"/>
    </source>
</evidence>
<keyword evidence="5" id="KW-0223">Dioxygenase</keyword>
<protein>
    <submittedName>
        <fullName evidence="13">Uncharacterized protein</fullName>
    </submittedName>
</protein>
<evidence type="ECO:0000313" key="14">
    <source>
        <dbReference type="Proteomes" id="UP000023152"/>
    </source>
</evidence>
<evidence type="ECO:0000259" key="12">
    <source>
        <dbReference type="Pfam" id="PF24472"/>
    </source>
</evidence>
<proteinExistence type="predicted"/>
<evidence type="ECO:0000256" key="1">
    <source>
        <dbReference type="ARBA" id="ARBA00001954"/>
    </source>
</evidence>
<dbReference type="Proteomes" id="UP000023152">
    <property type="component" value="Unassembled WGS sequence"/>
</dbReference>
<dbReference type="Gene3D" id="2.60.120.650">
    <property type="entry name" value="Cupin"/>
    <property type="match status" value="1"/>
</dbReference>
<dbReference type="Pfam" id="PF13621">
    <property type="entry name" value="Cupin_8"/>
    <property type="match status" value="1"/>
</dbReference>
<gene>
    <name evidence="13" type="ORF">RFI_13089</name>
</gene>
<evidence type="ECO:0000256" key="5">
    <source>
        <dbReference type="ARBA" id="ARBA00022964"/>
    </source>
</evidence>
<dbReference type="InterPro" id="IPR041667">
    <property type="entry name" value="Cupin_8"/>
</dbReference>
<keyword evidence="7" id="KW-0408">Iron</keyword>
<evidence type="ECO:0000256" key="4">
    <source>
        <dbReference type="ARBA" id="ARBA00022853"/>
    </source>
</evidence>
<reference evidence="13 14" key="1">
    <citation type="journal article" date="2013" name="Curr. Biol.">
        <title>The Genome of the Foraminiferan Reticulomyxa filosa.</title>
        <authorList>
            <person name="Glockner G."/>
            <person name="Hulsmann N."/>
            <person name="Schleicher M."/>
            <person name="Noegel A.A."/>
            <person name="Eichinger L."/>
            <person name="Gallinger C."/>
            <person name="Pawlowski J."/>
            <person name="Sierra R."/>
            <person name="Euteneuer U."/>
            <person name="Pillet L."/>
            <person name="Moustafa A."/>
            <person name="Platzer M."/>
            <person name="Groth M."/>
            <person name="Szafranski K."/>
            <person name="Schliwa M."/>
        </authorList>
    </citation>
    <scope>NUCLEOTIDE SEQUENCE [LARGE SCALE GENOMIC DNA]</scope>
</reference>
<dbReference type="Pfam" id="PF24472">
    <property type="entry name" value="ARM_KDM8_N"/>
    <property type="match status" value="1"/>
</dbReference>
<evidence type="ECO:0000256" key="10">
    <source>
        <dbReference type="ARBA" id="ARBA00023242"/>
    </source>
</evidence>
<evidence type="ECO:0000256" key="2">
    <source>
        <dbReference type="ARBA" id="ARBA00004123"/>
    </source>
</evidence>
<keyword evidence="3" id="KW-0479">Metal-binding</keyword>
<dbReference type="SUPFAM" id="SSF51197">
    <property type="entry name" value="Clavaminate synthase-like"/>
    <property type="match status" value="1"/>
</dbReference>